<keyword evidence="1" id="KW-1133">Transmembrane helix</keyword>
<dbReference type="RefSeq" id="WP_132631023.1">
    <property type="nucleotide sequence ID" value="NZ_SMLD01000034.1"/>
</dbReference>
<proteinExistence type="predicted"/>
<feature type="transmembrane region" description="Helical" evidence="1">
    <location>
        <begin position="51"/>
        <end position="72"/>
    </location>
</feature>
<comment type="caution">
    <text evidence="2">The sequence shown here is derived from an EMBL/GenBank/DDBJ whole genome shotgun (WGS) entry which is preliminary data.</text>
</comment>
<dbReference type="EMBL" id="SMLD01000034">
    <property type="protein sequence ID" value="TDE54095.1"/>
    <property type="molecule type" value="Genomic_DNA"/>
</dbReference>
<name>A0A4R5FNA4_9ACTN</name>
<dbReference type="Proteomes" id="UP000295136">
    <property type="component" value="Unassembled WGS sequence"/>
</dbReference>
<protein>
    <submittedName>
        <fullName evidence="2">DUF998 domain-containing protein</fullName>
    </submittedName>
</protein>
<dbReference type="Pfam" id="PF06197">
    <property type="entry name" value="DUF998"/>
    <property type="match status" value="1"/>
</dbReference>
<accession>A0A4R5FNA4</accession>
<dbReference type="AlphaFoldDB" id="A0A4R5FNA4"/>
<sequence length="225" mass="24090">MPHTRSTRLLLGCGLVVSVLFVGVILVEGAIRPGYEPLHRFGSELSLGERGWVQIANFVVSGLLVLGFALGLRRVMRDGRGSTAAPVLAAVFGMCLIVGGVFVTDPKPGYPVGSTGTTEPTVHGLIHDGNPIPFYLSLIALMCVMTWRFAAETGGRPWMWFCVATVIAVPVTFVIAAGLYDAESQTGTYHGLWQRINLAISLGWFGVIAAVSLRGACQRRMTPCT</sequence>
<evidence type="ECO:0000313" key="2">
    <source>
        <dbReference type="EMBL" id="TDE54095.1"/>
    </source>
</evidence>
<organism evidence="2 3">
    <name type="scientific">Nonomuraea mesophila</name>
    <dbReference type="NCBI Taxonomy" id="2530382"/>
    <lineage>
        <taxon>Bacteria</taxon>
        <taxon>Bacillati</taxon>
        <taxon>Actinomycetota</taxon>
        <taxon>Actinomycetes</taxon>
        <taxon>Streptosporangiales</taxon>
        <taxon>Streptosporangiaceae</taxon>
        <taxon>Nonomuraea</taxon>
    </lineage>
</organism>
<feature type="transmembrane region" description="Helical" evidence="1">
    <location>
        <begin position="132"/>
        <end position="151"/>
    </location>
</feature>
<feature type="transmembrane region" description="Helical" evidence="1">
    <location>
        <begin position="84"/>
        <end position="103"/>
    </location>
</feature>
<keyword evidence="1" id="KW-0812">Transmembrane</keyword>
<feature type="transmembrane region" description="Helical" evidence="1">
    <location>
        <begin position="9"/>
        <end position="31"/>
    </location>
</feature>
<dbReference type="InterPro" id="IPR009339">
    <property type="entry name" value="DUF998"/>
</dbReference>
<evidence type="ECO:0000256" key="1">
    <source>
        <dbReference type="SAM" id="Phobius"/>
    </source>
</evidence>
<gene>
    <name evidence="2" type="ORF">E1295_15760</name>
</gene>
<evidence type="ECO:0000313" key="3">
    <source>
        <dbReference type="Proteomes" id="UP000295136"/>
    </source>
</evidence>
<keyword evidence="1" id="KW-0472">Membrane</keyword>
<reference evidence="2 3" key="1">
    <citation type="submission" date="2019-03" db="EMBL/GenBank/DDBJ databases">
        <title>Draft genome sequences of novel Actinobacteria.</title>
        <authorList>
            <person name="Sahin N."/>
            <person name="Ay H."/>
            <person name="Saygin H."/>
        </authorList>
    </citation>
    <scope>NUCLEOTIDE SEQUENCE [LARGE SCALE GENOMIC DNA]</scope>
    <source>
        <strain evidence="2 3">6K102</strain>
    </source>
</reference>
<feature type="transmembrane region" description="Helical" evidence="1">
    <location>
        <begin position="158"/>
        <end position="180"/>
    </location>
</feature>
<feature type="transmembrane region" description="Helical" evidence="1">
    <location>
        <begin position="192"/>
        <end position="213"/>
    </location>
</feature>
<keyword evidence="3" id="KW-1185">Reference proteome</keyword>